<organism evidence="1 2">
    <name type="scientific">Halomonas urmiana</name>
    <dbReference type="NCBI Taxonomy" id="490901"/>
    <lineage>
        <taxon>Bacteria</taxon>
        <taxon>Pseudomonadati</taxon>
        <taxon>Pseudomonadota</taxon>
        <taxon>Gammaproteobacteria</taxon>
        <taxon>Oceanospirillales</taxon>
        <taxon>Halomonadaceae</taxon>
        <taxon>Halomonas</taxon>
    </lineage>
</organism>
<dbReference type="RefSeq" id="WP_138180659.1">
    <property type="nucleotide sequence ID" value="NZ_VBUI01000008.1"/>
</dbReference>
<proteinExistence type="predicted"/>
<evidence type="ECO:0000313" key="1">
    <source>
        <dbReference type="EMBL" id="TLF51926.1"/>
    </source>
</evidence>
<comment type="caution">
    <text evidence="1">The sequence shown here is derived from an EMBL/GenBank/DDBJ whole genome shotgun (WGS) entry which is preliminary data.</text>
</comment>
<dbReference type="AlphaFoldDB" id="A0A5R8MIY9"/>
<evidence type="ECO:0000313" key="2">
    <source>
        <dbReference type="Proteomes" id="UP000306973"/>
    </source>
</evidence>
<keyword evidence="2" id="KW-1185">Reference proteome</keyword>
<protein>
    <submittedName>
        <fullName evidence="1">Uncharacterized protein</fullName>
    </submittedName>
</protein>
<dbReference type="Proteomes" id="UP000306973">
    <property type="component" value="Unassembled WGS sequence"/>
</dbReference>
<dbReference type="OrthoDB" id="9806984at2"/>
<sequence>MEPRAHHVLIGLFTVITLGHLETLSGALVEQRDAVGEAITVIGRASEQATATLQRCERLGERADRLAIEVVDWALSRLPP</sequence>
<dbReference type="EMBL" id="VBUI01000008">
    <property type="protein sequence ID" value="TLF51926.1"/>
    <property type="molecule type" value="Genomic_DNA"/>
</dbReference>
<reference evidence="1 2" key="1">
    <citation type="journal article" date="2007" name="Int. J. Syst. Evol. Microbiol.">
        <title>Halomonas saccharevitans sp. nov., Halomonas arcis sp. nov. and Halomonas subterranea sp. nov., halophilic bacteria isolated from hypersaline environments of China.</title>
        <authorList>
            <person name="Xu X.W."/>
            <person name="Wu Y.H."/>
            <person name="Zhou Z."/>
            <person name="Wang C.S."/>
            <person name="Zhou Y.G."/>
            <person name="Zhang H.B."/>
            <person name="Wang Y."/>
            <person name="Wu M."/>
        </authorList>
    </citation>
    <scope>NUCLEOTIDE SEQUENCE [LARGE SCALE GENOMIC DNA]</scope>
    <source>
        <strain evidence="1 2">TBZ3</strain>
    </source>
</reference>
<gene>
    <name evidence="1" type="ORF">FEI13_06760</name>
</gene>
<name>A0A5R8MIY9_9GAMM</name>
<accession>A0A5R8MIY9</accession>